<dbReference type="InterPro" id="IPR006050">
    <property type="entry name" value="DNA_photolyase_N"/>
</dbReference>
<comment type="cofactor">
    <cofactor evidence="1">
        <name>FAD</name>
        <dbReference type="ChEBI" id="CHEBI:57692"/>
    </cofactor>
</comment>
<keyword evidence="9" id="KW-0234">DNA repair</keyword>
<feature type="domain" description="Photolyase/cryptochrome alpha/beta" evidence="15">
    <location>
        <begin position="55"/>
        <end position="189"/>
    </location>
</feature>
<keyword evidence="8" id="KW-0238">DNA-binding</keyword>
<protein>
    <recommendedName>
        <fullName evidence="4">Deoxyribodipyrimidine photo-lyase</fullName>
        <ecNumber evidence="3">4.1.99.3</ecNumber>
    </recommendedName>
    <alternativeName>
        <fullName evidence="11">DNA photolyase</fullName>
    </alternativeName>
</protein>
<dbReference type="PROSITE" id="PS51645">
    <property type="entry name" value="PHR_CRY_ALPHA_BETA"/>
    <property type="match status" value="1"/>
</dbReference>
<evidence type="ECO:0000256" key="1">
    <source>
        <dbReference type="ARBA" id="ARBA00001974"/>
    </source>
</evidence>
<evidence type="ECO:0000256" key="9">
    <source>
        <dbReference type="ARBA" id="ARBA00023204"/>
    </source>
</evidence>
<dbReference type="GO" id="GO:0003677">
    <property type="term" value="F:DNA binding"/>
    <property type="evidence" value="ECO:0007669"/>
    <property type="project" value="UniProtKB-KW"/>
</dbReference>
<dbReference type="InterPro" id="IPR052219">
    <property type="entry name" value="Photolyase_Class-2"/>
</dbReference>
<dbReference type="SUPFAM" id="SSF48173">
    <property type="entry name" value="Cryptochrome/photolyase FAD-binding domain"/>
    <property type="match status" value="1"/>
</dbReference>
<dbReference type="Gene3D" id="3.40.50.620">
    <property type="entry name" value="HUPs"/>
    <property type="match status" value="1"/>
</dbReference>
<dbReference type="Gene3D" id="1.25.40.80">
    <property type="match status" value="1"/>
</dbReference>
<proteinExistence type="inferred from homology"/>
<evidence type="ECO:0000256" key="3">
    <source>
        <dbReference type="ARBA" id="ARBA00013149"/>
    </source>
</evidence>
<dbReference type="FunFam" id="3.40.50.620:FF:000110">
    <property type="entry name" value="Deoxyribodipyrimidine photolyase"/>
    <property type="match status" value="1"/>
</dbReference>
<reference evidence="16" key="1">
    <citation type="journal article" date="2020" name="bioRxiv">
        <title>Comparative genomics of Chlamydomonas.</title>
        <authorList>
            <person name="Craig R.J."/>
            <person name="Hasan A.R."/>
            <person name="Ness R.W."/>
            <person name="Keightley P.D."/>
        </authorList>
    </citation>
    <scope>NUCLEOTIDE SEQUENCE</scope>
    <source>
        <strain evidence="16">CCAP 11/173</strain>
    </source>
</reference>
<dbReference type="PANTHER" id="PTHR10211">
    <property type="entry name" value="DEOXYRIBODIPYRIMIDINE PHOTOLYASE"/>
    <property type="match status" value="1"/>
</dbReference>
<dbReference type="Gene3D" id="1.10.579.10">
    <property type="entry name" value="DNA Cyclobutane Dipyrimidine Photolyase, subunit A, domain 3"/>
    <property type="match status" value="1"/>
</dbReference>
<accession>A0A835WTC8</accession>
<dbReference type="NCBIfam" id="TIGR00591">
    <property type="entry name" value="phr2"/>
    <property type="match status" value="1"/>
</dbReference>
<dbReference type="GO" id="GO:0009650">
    <property type="term" value="P:UV protection"/>
    <property type="evidence" value="ECO:0007669"/>
    <property type="project" value="UniProtKB-ARBA"/>
</dbReference>
<dbReference type="GO" id="GO:0003904">
    <property type="term" value="F:deoxyribodipyrimidine photo-lyase activity"/>
    <property type="evidence" value="ECO:0007669"/>
    <property type="project" value="UniProtKB-EC"/>
</dbReference>
<dbReference type="FunFam" id="1.10.579.10:FF:000002">
    <property type="entry name" value="Deoxyribodipyrimidine photolyase"/>
    <property type="match status" value="1"/>
</dbReference>
<evidence type="ECO:0000256" key="6">
    <source>
        <dbReference type="ARBA" id="ARBA00022763"/>
    </source>
</evidence>
<comment type="similarity">
    <text evidence="2">Belongs to the DNA photolyase class-2 family.</text>
</comment>
<sequence>MSSKRKATESPAAGEDGAAGPSSKKQAAATGAAAAGALVNPKRVRVLKPGSIGKGPVVYWMSRDQRMADNWALLHAIEKAQGEAGSGQVAVAFNLVPAFLGAGARQFGFMLRGLRQLAPRLEAQGIRFYLLKGDPAQTLPQLVQGLGAGLLVTDYSPLRLGRTWRDQVCAALGPGVPVHEVDAHNVVPVWVASEKREVGARTLRPKIHKALPEFLREFPPVPQLAAWTPAVAPEAVDWDGLLAEVLRRGADVPEVEWCAPGEAAALEALTGPRGFLTPARLSLYDTKRNDPATPSALSNLSPYLHFGQLAPQRAALEAAKHRAKYKAAVESYLEELVVRRELADNFCHYCSTYDSIEAAAEWARESLDKHRTDKREFLYTRDQLESGATHDELWNAAQLEMVHVGKMHGFMRMYWAKKILEWTQGPEQAIEWAIYLNDRYELDGRDPGGYTGVLWSMAGVHDMGWAERAVFGKIRYMNYNGCKRKFDIKAYVAYVSKAVAEAKAKGRAAKLPSASGAAAAAAAAAAPSSAGGGAAAGAAAAKAKAKAEPKEAKAAAGAAAAKAKSPKGEKAAAAGTKRKAAKPAKAASSSASSGSDDD</sequence>
<keyword evidence="6" id="KW-0227">DNA damage</keyword>
<evidence type="ECO:0000256" key="11">
    <source>
        <dbReference type="ARBA" id="ARBA00031671"/>
    </source>
</evidence>
<evidence type="ECO:0000256" key="2">
    <source>
        <dbReference type="ARBA" id="ARBA00006409"/>
    </source>
</evidence>
<evidence type="ECO:0000256" key="10">
    <source>
        <dbReference type="ARBA" id="ARBA00023239"/>
    </source>
</evidence>
<dbReference type="Pfam" id="PF00875">
    <property type="entry name" value="DNA_photolyase"/>
    <property type="match status" value="1"/>
</dbReference>
<keyword evidence="5" id="KW-0285">Flavoprotein</keyword>
<evidence type="ECO:0000313" key="17">
    <source>
        <dbReference type="Proteomes" id="UP000613740"/>
    </source>
</evidence>
<name>A0A835WTC8_9CHLO</name>
<evidence type="ECO:0000256" key="4">
    <source>
        <dbReference type="ARBA" id="ARBA00014046"/>
    </source>
</evidence>
<organism evidence="16 17">
    <name type="scientific">Chlamydomonas schloesseri</name>
    <dbReference type="NCBI Taxonomy" id="2026947"/>
    <lineage>
        <taxon>Eukaryota</taxon>
        <taxon>Viridiplantae</taxon>
        <taxon>Chlorophyta</taxon>
        <taxon>core chlorophytes</taxon>
        <taxon>Chlorophyceae</taxon>
        <taxon>CS clade</taxon>
        <taxon>Chlamydomonadales</taxon>
        <taxon>Chlamydomonadaceae</taxon>
        <taxon>Chlamydomonas</taxon>
    </lineage>
</organism>
<evidence type="ECO:0000256" key="8">
    <source>
        <dbReference type="ARBA" id="ARBA00023125"/>
    </source>
</evidence>
<comment type="function">
    <text evidence="13">Involved in repair of UV radiation-induced DNA damage. Catalyzes the light-dependent monomerization (300-600 nm) of cyclobutylpyrimidine dimers (CPDs), which are formed between adjacent bases on the same DNA strand upon exposure to ultraviolet radiation. Required for plant survival in the presence of UV-B light. Not involved in the repair of (6-4) photoproducts.</text>
</comment>
<dbReference type="Proteomes" id="UP000613740">
    <property type="component" value="Unassembled WGS sequence"/>
</dbReference>
<evidence type="ECO:0000256" key="5">
    <source>
        <dbReference type="ARBA" id="ARBA00022630"/>
    </source>
</evidence>
<dbReference type="EC" id="4.1.99.3" evidence="3"/>
<dbReference type="GO" id="GO:0000719">
    <property type="term" value="P:photoreactive repair"/>
    <property type="evidence" value="ECO:0007669"/>
    <property type="project" value="TreeGrafter"/>
</dbReference>
<dbReference type="FunFam" id="1.25.40.80:FF:000004">
    <property type="entry name" value="Deoxyribodipyrimidine photolyase"/>
    <property type="match status" value="1"/>
</dbReference>
<evidence type="ECO:0000259" key="15">
    <source>
        <dbReference type="PROSITE" id="PS51645"/>
    </source>
</evidence>
<dbReference type="PANTHER" id="PTHR10211:SF0">
    <property type="entry name" value="DEOXYRIBODIPYRIMIDINE PHOTO-LYASE"/>
    <property type="match status" value="1"/>
</dbReference>
<dbReference type="InterPro" id="IPR032673">
    <property type="entry name" value="DNA_photolyase_2_CS"/>
</dbReference>
<keyword evidence="10" id="KW-0456">Lyase</keyword>
<comment type="catalytic activity">
    <reaction evidence="12">
        <text>cyclobutadipyrimidine (in DNA) = 2 pyrimidine residues (in DNA).</text>
        <dbReference type="EC" id="4.1.99.3"/>
    </reaction>
</comment>
<dbReference type="InterPro" id="IPR036134">
    <property type="entry name" value="Crypto/Photolyase_FAD-like_sf"/>
</dbReference>
<dbReference type="EMBL" id="JAEHOD010000003">
    <property type="protein sequence ID" value="KAG2453370.1"/>
    <property type="molecule type" value="Genomic_DNA"/>
</dbReference>
<evidence type="ECO:0000256" key="13">
    <source>
        <dbReference type="ARBA" id="ARBA00055119"/>
    </source>
</evidence>
<evidence type="ECO:0000256" key="12">
    <source>
        <dbReference type="ARBA" id="ARBA00033999"/>
    </source>
</evidence>
<feature type="region of interest" description="Disordered" evidence="14">
    <location>
        <begin position="554"/>
        <end position="598"/>
    </location>
</feature>
<dbReference type="InterPro" id="IPR014729">
    <property type="entry name" value="Rossmann-like_a/b/a_fold"/>
</dbReference>
<keyword evidence="7" id="KW-0274">FAD</keyword>
<dbReference type="InterPro" id="IPR036155">
    <property type="entry name" value="Crypto/Photolyase_N_sf"/>
</dbReference>
<dbReference type="InterPro" id="IPR008148">
    <property type="entry name" value="DNA_photolyase_2"/>
</dbReference>
<dbReference type="PROSITE" id="PS01084">
    <property type="entry name" value="DNA_PHOTOLYASES_2_2"/>
    <property type="match status" value="1"/>
</dbReference>
<feature type="compositionally biased region" description="Low complexity" evidence="14">
    <location>
        <begin position="583"/>
        <end position="598"/>
    </location>
</feature>
<evidence type="ECO:0000256" key="7">
    <source>
        <dbReference type="ARBA" id="ARBA00022827"/>
    </source>
</evidence>
<evidence type="ECO:0000256" key="14">
    <source>
        <dbReference type="SAM" id="MobiDB-lite"/>
    </source>
</evidence>
<dbReference type="OrthoDB" id="496749at2759"/>
<comment type="caution">
    <text evidence="16">The sequence shown here is derived from an EMBL/GenBank/DDBJ whole genome shotgun (WGS) entry which is preliminary data.</text>
</comment>
<dbReference type="AlphaFoldDB" id="A0A835WTC8"/>
<feature type="region of interest" description="Disordered" evidence="14">
    <location>
        <begin position="1"/>
        <end position="26"/>
    </location>
</feature>
<gene>
    <name evidence="16" type="ORF">HYH02_001594</name>
</gene>
<keyword evidence="17" id="KW-1185">Reference proteome</keyword>
<feature type="compositionally biased region" description="Low complexity" evidence="14">
    <location>
        <begin position="554"/>
        <end position="563"/>
    </location>
</feature>
<evidence type="ECO:0000313" key="16">
    <source>
        <dbReference type="EMBL" id="KAG2453370.1"/>
    </source>
</evidence>
<dbReference type="SUPFAM" id="SSF52425">
    <property type="entry name" value="Cryptochrome/photolyase, N-terminal domain"/>
    <property type="match status" value="1"/>
</dbReference>